<comment type="caution">
    <text evidence="2">The sequence shown here is derived from an EMBL/GenBank/DDBJ whole genome shotgun (WGS) entry which is preliminary data.</text>
</comment>
<sequence>TNLLKQLFSYFCADAVEEGEKPLRPVCIRGALKYAVYTELLQNYPCRFSFGLETTSSRPRYGEISGCRYHFTTEEEMLEGIRNNQYVEYYKKHNDMYGLTVDSVKEILDQERHCILDVSHDRSIRQLKSIYNIDPIIIFIDSPTPEQIMKFDDDLMCEASAHKTGEKEKIAFGDLITHTISDASSLDDIVEKIAEICKESKKVKK</sequence>
<evidence type="ECO:0000313" key="3">
    <source>
        <dbReference type="Proteomes" id="UP001432322"/>
    </source>
</evidence>
<dbReference type="SUPFAM" id="SSF52540">
    <property type="entry name" value="P-loop containing nucleoside triphosphate hydrolases"/>
    <property type="match status" value="1"/>
</dbReference>
<feature type="domain" description="Guanylate kinase-like" evidence="1">
    <location>
        <begin position="23"/>
        <end position="198"/>
    </location>
</feature>
<dbReference type="InterPro" id="IPR008144">
    <property type="entry name" value="Guanylate_kin-like_dom"/>
</dbReference>
<dbReference type="SMART" id="SM00072">
    <property type="entry name" value="GuKc"/>
    <property type="match status" value="1"/>
</dbReference>
<accession>A0AAV5VSE3</accession>
<evidence type="ECO:0000313" key="2">
    <source>
        <dbReference type="EMBL" id="GMT20679.1"/>
    </source>
</evidence>
<dbReference type="Pfam" id="PF00625">
    <property type="entry name" value="Guanylate_kin"/>
    <property type="match status" value="1"/>
</dbReference>
<feature type="non-terminal residue" evidence="2">
    <location>
        <position position="205"/>
    </location>
</feature>
<dbReference type="Gene3D" id="3.40.50.300">
    <property type="entry name" value="P-loop containing nucleotide triphosphate hydrolases"/>
    <property type="match status" value="1"/>
</dbReference>
<evidence type="ECO:0000259" key="1">
    <source>
        <dbReference type="PROSITE" id="PS50052"/>
    </source>
</evidence>
<proteinExistence type="predicted"/>
<dbReference type="Proteomes" id="UP001432322">
    <property type="component" value="Unassembled WGS sequence"/>
</dbReference>
<dbReference type="PANTHER" id="PTHR23122">
    <property type="entry name" value="MEMBRANE-ASSOCIATED GUANYLATE KINASE MAGUK"/>
    <property type="match status" value="1"/>
</dbReference>
<organism evidence="2 3">
    <name type="scientific">Pristionchus fissidentatus</name>
    <dbReference type="NCBI Taxonomy" id="1538716"/>
    <lineage>
        <taxon>Eukaryota</taxon>
        <taxon>Metazoa</taxon>
        <taxon>Ecdysozoa</taxon>
        <taxon>Nematoda</taxon>
        <taxon>Chromadorea</taxon>
        <taxon>Rhabditida</taxon>
        <taxon>Rhabditina</taxon>
        <taxon>Diplogasteromorpha</taxon>
        <taxon>Diplogasteroidea</taxon>
        <taxon>Neodiplogasteridae</taxon>
        <taxon>Pristionchus</taxon>
    </lineage>
</organism>
<keyword evidence="3" id="KW-1185">Reference proteome</keyword>
<dbReference type="EMBL" id="BTSY01000003">
    <property type="protein sequence ID" value="GMT20679.1"/>
    <property type="molecule type" value="Genomic_DNA"/>
</dbReference>
<name>A0AAV5VSE3_9BILA</name>
<dbReference type="AlphaFoldDB" id="A0AAV5VSE3"/>
<gene>
    <name evidence="2" type="ORF">PFISCL1PPCAC_11976</name>
</gene>
<dbReference type="PROSITE" id="PS50052">
    <property type="entry name" value="GUANYLATE_KINASE_2"/>
    <property type="match status" value="1"/>
</dbReference>
<dbReference type="InterPro" id="IPR050716">
    <property type="entry name" value="MAGUK"/>
</dbReference>
<reference evidence="2" key="1">
    <citation type="submission" date="2023-10" db="EMBL/GenBank/DDBJ databases">
        <title>Genome assembly of Pristionchus species.</title>
        <authorList>
            <person name="Yoshida K."/>
            <person name="Sommer R.J."/>
        </authorList>
    </citation>
    <scope>NUCLEOTIDE SEQUENCE</scope>
    <source>
        <strain evidence="2">RS5133</strain>
    </source>
</reference>
<dbReference type="InterPro" id="IPR027417">
    <property type="entry name" value="P-loop_NTPase"/>
</dbReference>
<feature type="non-terminal residue" evidence="2">
    <location>
        <position position="1"/>
    </location>
</feature>
<dbReference type="InterPro" id="IPR008145">
    <property type="entry name" value="GK/Ca_channel_bsu"/>
</dbReference>
<protein>
    <recommendedName>
        <fullName evidence="1">Guanylate kinase-like domain-containing protein</fullName>
    </recommendedName>
</protein>